<dbReference type="PATRIC" id="fig|151081.8.peg.1871"/>
<protein>
    <submittedName>
        <fullName evidence="4">Glutathione S-transferase</fullName>
    </submittedName>
</protein>
<dbReference type="GO" id="GO:0016740">
    <property type="term" value="F:transferase activity"/>
    <property type="evidence" value="ECO:0007669"/>
    <property type="project" value="UniProtKB-KW"/>
</dbReference>
<dbReference type="PROSITE" id="PS50404">
    <property type="entry name" value="GST_NTER"/>
    <property type="match status" value="1"/>
</dbReference>
<dbReference type="Gene3D" id="3.40.30.10">
    <property type="entry name" value="Glutaredoxin"/>
    <property type="match status" value="1"/>
</dbReference>
<name>A0A0F4PVU6_9GAMM</name>
<dbReference type="CDD" id="cd03207">
    <property type="entry name" value="GST_C_8"/>
    <property type="match status" value="1"/>
</dbReference>
<feature type="domain" description="GST C-terminal" evidence="3">
    <location>
        <begin position="90"/>
        <end position="218"/>
    </location>
</feature>
<gene>
    <name evidence="4" type="ORF">TW72_10165</name>
</gene>
<dbReference type="SUPFAM" id="SSF52833">
    <property type="entry name" value="Thioredoxin-like"/>
    <property type="match status" value="1"/>
</dbReference>
<dbReference type="SFLD" id="SFLDG00358">
    <property type="entry name" value="Main_(cytGST)"/>
    <property type="match status" value="1"/>
</dbReference>
<organism evidence="4 5">
    <name type="scientific">Pseudoalteromonas ruthenica</name>
    <dbReference type="NCBI Taxonomy" id="151081"/>
    <lineage>
        <taxon>Bacteria</taxon>
        <taxon>Pseudomonadati</taxon>
        <taxon>Pseudomonadota</taxon>
        <taxon>Gammaproteobacteria</taxon>
        <taxon>Alteromonadales</taxon>
        <taxon>Pseudoalteromonadaceae</taxon>
        <taxon>Pseudoalteromonas</taxon>
    </lineage>
</organism>
<dbReference type="Pfam" id="PF00043">
    <property type="entry name" value="GST_C"/>
    <property type="match status" value="1"/>
</dbReference>
<comment type="similarity">
    <text evidence="1">Belongs to the GST superfamily.</text>
</comment>
<evidence type="ECO:0000313" key="5">
    <source>
        <dbReference type="Proteomes" id="UP000033664"/>
    </source>
</evidence>
<dbReference type="InterPro" id="IPR004045">
    <property type="entry name" value="Glutathione_S-Trfase_N"/>
</dbReference>
<dbReference type="Pfam" id="PF02798">
    <property type="entry name" value="GST_N"/>
    <property type="match status" value="1"/>
</dbReference>
<reference evidence="4 5" key="1">
    <citation type="journal article" date="2015" name="BMC Genomics">
        <title>Genome mining reveals unlocked bioactive potential of marine Gram-negative bacteria.</title>
        <authorList>
            <person name="Machado H."/>
            <person name="Sonnenschein E.C."/>
            <person name="Melchiorsen J."/>
            <person name="Gram L."/>
        </authorList>
    </citation>
    <scope>NUCLEOTIDE SEQUENCE [LARGE SCALE GENOMIC DNA]</scope>
    <source>
        <strain evidence="4 5">S3137</strain>
    </source>
</reference>
<dbReference type="InterPro" id="IPR036282">
    <property type="entry name" value="Glutathione-S-Trfase_C_sf"/>
</dbReference>
<keyword evidence="5" id="KW-1185">Reference proteome</keyword>
<sequence length="218" mass="24586">MTQITLFTYDWVPELPRGYVRDLRVRWALKEAGLDYRVATVAFKNRSAEHFARQPFGQIPWLEDGELSVFESGAILLHLGEKSTALTPSVASERSKVIEWVFAALNSVEAASLPWSIYQFCGDSNDTPARKQLDAFLRARLTHMEQVLTQRQWLAADFSIADILMADVLRLVARFDALAEFKACNAYLQRTCARPAFEAALQEQLAQYGEPSADQPKA</sequence>
<dbReference type="CDD" id="cd03046">
    <property type="entry name" value="GST_N_GTT1_like"/>
    <property type="match status" value="1"/>
</dbReference>
<evidence type="ECO:0000259" key="3">
    <source>
        <dbReference type="PROSITE" id="PS50405"/>
    </source>
</evidence>
<feature type="domain" description="GST N-terminal" evidence="2">
    <location>
        <begin position="9"/>
        <end position="87"/>
    </location>
</feature>
<dbReference type="InterPro" id="IPR040079">
    <property type="entry name" value="Glutathione_S-Trfase"/>
</dbReference>
<dbReference type="InterPro" id="IPR036249">
    <property type="entry name" value="Thioredoxin-like_sf"/>
</dbReference>
<dbReference type="PANTHER" id="PTHR44051:SF8">
    <property type="entry name" value="GLUTATHIONE S-TRANSFERASE GSTA"/>
    <property type="match status" value="1"/>
</dbReference>
<comment type="caution">
    <text evidence="4">The sequence shown here is derived from an EMBL/GenBank/DDBJ whole genome shotgun (WGS) entry which is preliminary data.</text>
</comment>
<dbReference type="RefSeq" id="WP_045979373.1">
    <property type="nucleotide sequence ID" value="NZ_JXXY01000007.1"/>
</dbReference>
<dbReference type="OrthoDB" id="9797500at2"/>
<proteinExistence type="inferred from homology"/>
<dbReference type="eggNOG" id="COG0625">
    <property type="taxonomic scope" value="Bacteria"/>
</dbReference>
<accession>A0A0F4PVU6</accession>
<evidence type="ECO:0000256" key="1">
    <source>
        <dbReference type="RuleBase" id="RU003494"/>
    </source>
</evidence>
<dbReference type="GeneID" id="58228855"/>
<keyword evidence="4" id="KW-0808">Transferase</keyword>
<evidence type="ECO:0000259" key="2">
    <source>
        <dbReference type="PROSITE" id="PS50404"/>
    </source>
</evidence>
<dbReference type="Proteomes" id="UP000033664">
    <property type="component" value="Unassembled WGS sequence"/>
</dbReference>
<dbReference type="SFLD" id="SFLDS00019">
    <property type="entry name" value="Glutathione_Transferase_(cytos"/>
    <property type="match status" value="1"/>
</dbReference>
<dbReference type="InterPro" id="IPR010987">
    <property type="entry name" value="Glutathione-S-Trfase_C-like"/>
</dbReference>
<dbReference type="FunFam" id="3.40.30.10:FF:000331">
    <property type="entry name" value="Glutathione S-transferase"/>
    <property type="match status" value="1"/>
</dbReference>
<dbReference type="AlphaFoldDB" id="A0A0F4PVU6"/>
<dbReference type="InterPro" id="IPR004046">
    <property type="entry name" value="GST_C"/>
</dbReference>
<dbReference type="PROSITE" id="PS50405">
    <property type="entry name" value="GST_CTER"/>
    <property type="match status" value="1"/>
</dbReference>
<dbReference type="Gene3D" id="1.20.1050.10">
    <property type="match status" value="1"/>
</dbReference>
<dbReference type="SUPFAM" id="SSF47616">
    <property type="entry name" value="GST C-terminal domain-like"/>
    <property type="match status" value="1"/>
</dbReference>
<dbReference type="EMBL" id="JXXZ01000008">
    <property type="protein sequence ID" value="KJY99244.1"/>
    <property type="molecule type" value="Genomic_DNA"/>
</dbReference>
<evidence type="ECO:0000313" key="4">
    <source>
        <dbReference type="EMBL" id="KJY99244.1"/>
    </source>
</evidence>
<dbReference type="PANTHER" id="PTHR44051">
    <property type="entry name" value="GLUTATHIONE S-TRANSFERASE-RELATED"/>
    <property type="match status" value="1"/>
</dbReference>